<evidence type="ECO:0000313" key="5">
    <source>
        <dbReference type="Proteomes" id="UP000675881"/>
    </source>
</evidence>
<dbReference type="AlphaFoldDB" id="A0A7R8H725"/>
<dbReference type="GO" id="GO:0000398">
    <property type="term" value="P:mRNA splicing, via spliceosome"/>
    <property type="evidence" value="ECO:0007669"/>
    <property type="project" value="TreeGrafter"/>
</dbReference>
<evidence type="ECO:0000256" key="3">
    <source>
        <dbReference type="ARBA" id="ARBA00023242"/>
    </source>
</evidence>
<evidence type="ECO:0000313" key="4">
    <source>
        <dbReference type="EMBL" id="CAF2900139.1"/>
    </source>
</evidence>
<dbReference type="PANTHER" id="PTHR13486">
    <property type="entry name" value="TELOMERE LENGTH AND SILENCING PROTEIN 1 TLS1 FAMILY MEMBER"/>
    <property type="match status" value="1"/>
</dbReference>
<name>A0A7R8H725_LEPSM</name>
<evidence type="ECO:0000256" key="1">
    <source>
        <dbReference type="ARBA" id="ARBA00004123"/>
    </source>
</evidence>
<dbReference type="OrthoDB" id="5627at2759"/>
<keyword evidence="5" id="KW-1185">Reference proteome</keyword>
<evidence type="ECO:0000256" key="2">
    <source>
        <dbReference type="ARBA" id="ARBA00007643"/>
    </source>
</evidence>
<reference evidence="4" key="1">
    <citation type="submission" date="2021-02" db="EMBL/GenBank/DDBJ databases">
        <authorList>
            <person name="Bekaert M."/>
        </authorList>
    </citation>
    <scope>NUCLEOTIDE SEQUENCE</scope>
    <source>
        <strain evidence="4">IoA-00</strain>
    </source>
</reference>
<dbReference type="InterPro" id="IPR010756">
    <property type="entry name" value="Tls1-like"/>
</dbReference>
<accession>A0A7R8H725</accession>
<dbReference type="Pfam" id="PF07052">
    <property type="entry name" value="Hep_59"/>
    <property type="match status" value="1"/>
</dbReference>
<gene>
    <name evidence="4" type="ORF">LSAA_8111</name>
</gene>
<keyword evidence="3" id="KW-0539">Nucleus</keyword>
<sequence>MDGCESIYPIAICRMSVVFKSVKKKRPIRVRQDDSDEEEEENALSILTETKEKQKLRVKPTGVNALCLNAGVSKSTDLEFNHLKDPFKMNSGGGLVNMKTNRKDNEEPEEKIGTQFSKETRIRDEDEEMRKFIEKEMHKILRGGSEDASNNPESSKFMSPEDRALHSLPEHLRESTFKKNEEMLSSQMLSGIPEVDLGIDEKIRNIEATEAAKKTKTLTPPKKIELKPINYRLTNTAKRPVKEVREGPKLKRTCVVGEDPEERLVGSRPQKFIQDPNKASDDYHLTNFKKQFLRK</sequence>
<comment type="subcellular location">
    <subcellularLocation>
        <location evidence="1">Nucleus</location>
    </subcellularLocation>
</comment>
<comment type="similarity">
    <text evidence="2">Belongs to the TLS1 family.</text>
</comment>
<dbReference type="PANTHER" id="PTHR13486:SF2">
    <property type="entry name" value="SPLICING FACTOR C9ORF78"/>
    <property type="match status" value="1"/>
</dbReference>
<dbReference type="GO" id="GO:0005681">
    <property type="term" value="C:spliceosomal complex"/>
    <property type="evidence" value="ECO:0007669"/>
    <property type="project" value="TreeGrafter"/>
</dbReference>
<dbReference type="Proteomes" id="UP000675881">
    <property type="component" value="Chromosome 3"/>
</dbReference>
<protein>
    <submittedName>
        <fullName evidence="4">(salmon louse) hypothetical protein</fullName>
    </submittedName>
</protein>
<proteinExistence type="inferred from homology"/>
<dbReference type="EMBL" id="HG994582">
    <property type="protein sequence ID" value="CAF2900139.1"/>
    <property type="molecule type" value="Genomic_DNA"/>
</dbReference>
<organism evidence="4 5">
    <name type="scientific">Lepeophtheirus salmonis</name>
    <name type="common">Salmon louse</name>
    <name type="synonym">Caligus salmonis</name>
    <dbReference type="NCBI Taxonomy" id="72036"/>
    <lineage>
        <taxon>Eukaryota</taxon>
        <taxon>Metazoa</taxon>
        <taxon>Ecdysozoa</taxon>
        <taxon>Arthropoda</taxon>
        <taxon>Crustacea</taxon>
        <taxon>Multicrustacea</taxon>
        <taxon>Hexanauplia</taxon>
        <taxon>Copepoda</taxon>
        <taxon>Siphonostomatoida</taxon>
        <taxon>Caligidae</taxon>
        <taxon>Lepeophtheirus</taxon>
    </lineage>
</organism>